<dbReference type="AlphaFoldDB" id="A0AAU8FG49"/>
<feature type="domain" description="Putative auto-transporter adhesin head GIN" evidence="1">
    <location>
        <begin position="44"/>
        <end position="224"/>
    </location>
</feature>
<dbReference type="EMBL" id="CP159289">
    <property type="protein sequence ID" value="XCH22476.1"/>
    <property type="molecule type" value="Genomic_DNA"/>
</dbReference>
<dbReference type="Pfam" id="PF10988">
    <property type="entry name" value="DUF2807"/>
    <property type="match status" value="1"/>
</dbReference>
<dbReference type="Gene3D" id="2.160.20.120">
    <property type="match status" value="1"/>
</dbReference>
<evidence type="ECO:0000313" key="2">
    <source>
        <dbReference type="EMBL" id="XCH22476.1"/>
    </source>
</evidence>
<reference evidence="2" key="1">
    <citation type="submission" date="2024-06" db="EMBL/GenBank/DDBJ databases">
        <title>Sequencing and assembly of the genome of Dyadobacter sp. strain 676, a symbiont of Cyamopsis tetragonoloba.</title>
        <authorList>
            <person name="Guro P."/>
            <person name="Sazanova A."/>
            <person name="Kuznetsova I."/>
            <person name="Belimov A."/>
            <person name="Safronova V."/>
        </authorList>
    </citation>
    <scope>NUCLEOTIDE SEQUENCE</scope>
    <source>
        <strain evidence="2">676</strain>
    </source>
</reference>
<protein>
    <submittedName>
        <fullName evidence="2">Head GIN domain-containing protein</fullName>
    </submittedName>
</protein>
<dbReference type="PROSITE" id="PS51257">
    <property type="entry name" value="PROKAR_LIPOPROTEIN"/>
    <property type="match status" value="1"/>
</dbReference>
<proteinExistence type="predicted"/>
<dbReference type="RefSeq" id="WP_353717808.1">
    <property type="nucleotide sequence ID" value="NZ_CP159289.1"/>
</dbReference>
<name>A0AAU8FG49_9BACT</name>
<gene>
    <name evidence="2" type="ORF">ABV298_19270</name>
</gene>
<sequence>MKQTFLKLSIALGIVFAFQSCVYINKDEDIPPRGETTRTYDFRNFDELEVSDAIRVHVVAGSSFHVEATGERNDLDDLNIFVQDGKLTARYNNSWRKRQRMDIDITMPDLAGVDFSGAVNATIDDFENLPSIEIELSGASQCDFEGTGTTLKFDINGASQLNAFGKMKFLDGEASGASRLNAFELQTEESDLDVSGASNAKVWVTRQLDVKASGASNVRYRGNPKVEKEVTGGSSVRAE</sequence>
<evidence type="ECO:0000259" key="1">
    <source>
        <dbReference type="Pfam" id="PF10988"/>
    </source>
</evidence>
<accession>A0AAU8FG49</accession>
<organism evidence="2">
    <name type="scientific">Dyadobacter sp. 676</name>
    <dbReference type="NCBI Taxonomy" id="3088362"/>
    <lineage>
        <taxon>Bacteria</taxon>
        <taxon>Pseudomonadati</taxon>
        <taxon>Bacteroidota</taxon>
        <taxon>Cytophagia</taxon>
        <taxon>Cytophagales</taxon>
        <taxon>Spirosomataceae</taxon>
        <taxon>Dyadobacter</taxon>
    </lineage>
</organism>
<dbReference type="InterPro" id="IPR021255">
    <property type="entry name" value="DUF2807"/>
</dbReference>